<comment type="subcellular location">
    <subcellularLocation>
        <location evidence="1">Membrane</location>
    </subcellularLocation>
</comment>
<keyword evidence="3 5" id="KW-1133">Transmembrane helix</keyword>
<evidence type="ECO:0000313" key="7">
    <source>
        <dbReference type="EMBL" id="WOX05586.1"/>
    </source>
</evidence>
<reference evidence="7 8" key="1">
    <citation type="submission" date="2023-10" db="EMBL/GenBank/DDBJ databases">
        <title>Description of Microbulbifer bruguierae sp. nov., isolated from the sediments of mangrove plant Bruguiera sexangula and comparative genomic analyses of the genus Microbulbifer.</title>
        <authorList>
            <person name="Long M."/>
        </authorList>
    </citation>
    <scope>NUCLEOTIDE SEQUENCE [LARGE SCALE GENOMIC DNA]</scope>
    <source>
        <strain evidence="7 8">SPO729</strain>
    </source>
</reference>
<dbReference type="AlphaFoldDB" id="A0AAU0N0U5"/>
<dbReference type="GO" id="GO:0008381">
    <property type="term" value="F:mechanosensitive monoatomic ion channel activity"/>
    <property type="evidence" value="ECO:0007669"/>
    <property type="project" value="UniProtKB-ARBA"/>
</dbReference>
<keyword evidence="4 5" id="KW-0472">Membrane</keyword>
<dbReference type="KEGG" id="mpaf:R5R33_00135"/>
<dbReference type="SUPFAM" id="SSF50182">
    <property type="entry name" value="Sm-like ribonucleoproteins"/>
    <property type="match status" value="1"/>
</dbReference>
<dbReference type="PANTHER" id="PTHR30566">
    <property type="entry name" value="YNAI-RELATED MECHANOSENSITIVE ION CHANNEL"/>
    <property type="match status" value="1"/>
</dbReference>
<feature type="domain" description="Mechanosensitive ion channel MscS" evidence="6">
    <location>
        <begin position="94"/>
        <end position="167"/>
    </location>
</feature>
<evidence type="ECO:0000256" key="1">
    <source>
        <dbReference type="ARBA" id="ARBA00004370"/>
    </source>
</evidence>
<dbReference type="Pfam" id="PF00924">
    <property type="entry name" value="MS_channel_2nd"/>
    <property type="match status" value="1"/>
</dbReference>
<evidence type="ECO:0000256" key="4">
    <source>
        <dbReference type="ARBA" id="ARBA00023136"/>
    </source>
</evidence>
<organism evidence="7 8">
    <name type="scientific">Microbulbifer pacificus</name>
    <dbReference type="NCBI Taxonomy" id="407164"/>
    <lineage>
        <taxon>Bacteria</taxon>
        <taxon>Pseudomonadati</taxon>
        <taxon>Pseudomonadota</taxon>
        <taxon>Gammaproteobacteria</taxon>
        <taxon>Cellvibrionales</taxon>
        <taxon>Microbulbiferaceae</taxon>
        <taxon>Microbulbifer</taxon>
    </lineage>
</organism>
<protein>
    <submittedName>
        <fullName evidence="7">Mechanosensitive ion channel family protein</fullName>
    </submittedName>
</protein>
<dbReference type="Gene3D" id="2.30.30.60">
    <property type="match status" value="1"/>
</dbReference>
<keyword evidence="8" id="KW-1185">Reference proteome</keyword>
<name>A0AAU0N0U5_9GAMM</name>
<gene>
    <name evidence="7" type="ORF">R5R33_00135</name>
</gene>
<dbReference type="EMBL" id="CP137555">
    <property type="protein sequence ID" value="WOX05586.1"/>
    <property type="molecule type" value="Genomic_DNA"/>
</dbReference>
<proteinExistence type="predicted"/>
<evidence type="ECO:0000313" key="8">
    <source>
        <dbReference type="Proteomes" id="UP001302477"/>
    </source>
</evidence>
<evidence type="ECO:0000256" key="3">
    <source>
        <dbReference type="ARBA" id="ARBA00022989"/>
    </source>
</evidence>
<dbReference type="Proteomes" id="UP001302477">
    <property type="component" value="Chromosome"/>
</dbReference>
<sequence>MPADLLAKLIHNKFVISLLTVAAILVVRYILTTLFRKSSWPRQDIRRRIHTVHNIGNLAIVFALFGIWLPELRNFALSIAAFSVAIVVALRDAVQCLVGGIYQASMRSFTIGDWVKIGDQFGEVIDNNWLSTTLLEIDPHGLGNGYTGTTLYVPNSVFFSQPVKNLNFMRRYIEHTFVIVRENKGQNPFAIKKFITDCVLQYCESFKDVAERYCKLIENRMGVELASVEPKIQFSTSELGHDVLTITLFCPRESATEIEQKVTEDFYHFWYGNAGSKADPGHPAVPQLN</sequence>
<evidence type="ECO:0000256" key="5">
    <source>
        <dbReference type="SAM" id="Phobius"/>
    </source>
</evidence>
<accession>A0AAU0N0U5</accession>
<feature type="transmembrane region" description="Helical" evidence="5">
    <location>
        <begin position="14"/>
        <end position="31"/>
    </location>
</feature>
<evidence type="ECO:0000259" key="6">
    <source>
        <dbReference type="Pfam" id="PF00924"/>
    </source>
</evidence>
<feature type="transmembrane region" description="Helical" evidence="5">
    <location>
        <begin position="52"/>
        <end position="69"/>
    </location>
</feature>
<feature type="transmembrane region" description="Helical" evidence="5">
    <location>
        <begin position="75"/>
        <end position="98"/>
    </location>
</feature>
<dbReference type="PANTHER" id="PTHR30566:SF27">
    <property type="entry name" value="MECHANOSENSITIVE ION CHANNEL PROTEIN"/>
    <property type="match status" value="1"/>
</dbReference>
<dbReference type="InterPro" id="IPR006685">
    <property type="entry name" value="MscS_channel_2nd"/>
</dbReference>
<dbReference type="InterPro" id="IPR023408">
    <property type="entry name" value="MscS_beta-dom_sf"/>
</dbReference>
<dbReference type="InterPro" id="IPR010920">
    <property type="entry name" value="LSM_dom_sf"/>
</dbReference>
<evidence type="ECO:0000256" key="2">
    <source>
        <dbReference type="ARBA" id="ARBA00022692"/>
    </source>
</evidence>
<dbReference type="GO" id="GO:0016020">
    <property type="term" value="C:membrane"/>
    <property type="evidence" value="ECO:0007669"/>
    <property type="project" value="UniProtKB-SubCell"/>
</dbReference>
<keyword evidence="2 5" id="KW-0812">Transmembrane</keyword>
<dbReference type="RefSeq" id="WP_318954056.1">
    <property type="nucleotide sequence ID" value="NZ_CP137555.1"/>
</dbReference>